<organism evidence="1 2">
    <name type="scientific">Citrobacter phage Miller</name>
    <dbReference type="NCBI Taxonomy" id="1527524"/>
    <lineage>
        <taxon>Viruses</taxon>
        <taxon>Duplodnaviria</taxon>
        <taxon>Heunggongvirae</taxon>
        <taxon>Uroviricota</taxon>
        <taxon>Caudoviricetes</taxon>
        <taxon>Pantevenvirales</taxon>
        <taxon>Straboviridae</taxon>
        <taxon>Pseudotevenvirus</taxon>
        <taxon>Pseudotevenvirus miller</taxon>
    </lineage>
</organism>
<dbReference type="GeneID" id="22113512"/>
<proteinExistence type="predicted"/>
<sequence>MKIRIEEILNALKKEDHLITRLHRDEIDLSLTCNLSDLRTYAYARDYFPKFYTRIMEEYTLLVEQLNRPDTQRYHKLAQRSLDLIKLAGVSFLSRLNTEKENRNE</sequence>
<evidence type="ECO:0000313" key="1">
    <source>
        <dbReference type="EMBL" id="AIK67976.1"/>
    </source>
</evidence>
<name>A0A076YP62_9CAUD</name>
<dbReference type="RefSeq" id="YP_009097642.1">
    <property type="nucleotide sequence ID" value="NC_025414.1"/>
</dbReference>
<accession>A0A076YP62</accession>
<keyword evidence="2" id="KW-1185">Reference proteome</keyword>
<dbReference type="Proteomes" id="UP000201263">
    <property type="component" value="Segment"/>
</dbReference>
<gene>
    <name evidence="1" type="ORF">CPTMiller_0040</name>
</gene>
<protein>
    <submittedName>
        <fullName evidence="1">Uncharacterized protein</fullName>
    </submittedName>
</protein>
<evidence type="ECO:0000313" key="2">
    <source>
        <dbReference type="Proteomes" id="UP000201263"/>
    </source>
</evidence>
<reference evidence="1 2" key="1">
    <citation type="submission" date="2014-07" db="EMBL/GenBank/DDBJ databases">
        <title>Complete Genome of Citrobacter freundii Myophage Miller.</title>
        <authorList>
            <person name="Hwang K."/>
            <person name="Luna A.J."/>
            <person name="Hernandez A.C."/>
            <person name="Everett G.F.K."/>
        </authorList>
    </citation>
    <scope>NUCLEOTIDE SEQUENCE [LARGE SCALE GENOMIC DNA]</scope>
</reference>
<dbReference type="EMBL" id="KM236237">
    <property type="protein sequence ID" value="AIK67976.1"/>
    <property type="molecule type" value="Genomic_DNA"/>
</dbReference>
<dbReference type="KEGG" id="vg:22113512"/>